<keyword evidence="10" id="KW-0175">Coiled coil</keyword>
<dbReference type="NCBIfam" id="TIGR00229">
    <property type="entry name" value="sensory_box"/>
    <property type="match status" value="2"/>
</dbReference>
<evidence type="ECO:0000313" key="15">
    <source>
        <dbReference type="EMBL" id="RIJ20810.1"/>
    </source>
</evidence>
<dbReference type="InterPro" id="IPR036890">
    <property type="entry name" value="HATPase_C_sf"/>
</dbReference>
<dbReference type="SMART" id="SM00448">
    <property type="entry name" value="REC"/>
    <property type="match status" value="2"/>
</dbReference>
<dbReference type="InterPro" id="IPR011006">
    <property type="entry name" value="CheY-like_superfamily"/>
</dbReference>
<dbReference type="CDD" id="cd00156">
    <property type="entry name" value="REC"/>
    <property type="match status" value="1"/>
</dbReference>
<dbReference type="InterPro" id="IPR035965">
    <property type="entry name" value="PAS-like_dom_sf"/>
</dbReference>
<evidence type="ECO:0000256" key="10">
    <source>
        <dbReference type="SAM" id="Coils"/>
    </source>
</evidence>
<evidence type="ECO:0000256" key="2">
    <source>
        <dbReference type="ARBA" id="ARBA00012438"/>
    </source>
</evidence>
<dbReference type="EMBL" id="QWGB01000010">
    <property type="protein sequence ID" value="RIJ20810.1"/>
    <property type="molecule type" value="Genomic_DNA"/>
</dbReference>
<dbReference type="Gene3D" id="3.40.50.2300">
    <property type="match status" value="2"/>
</dbReference>
<feature type="domain" description="Histidine kinase" evidence="11">
    <location>
        <begin position="306"/>
        <end position="529"/>
    </location>
</feature>
<dbReference type="PROSITE" id="PS50113">
    <property type="entry name" value="PAC"/>
    <property type="match status" value="1"/>
</dbReference>
<gene>
    <name evidence="15" type="ORF">D1224_14125</name>
</gene>
<dbReference type="PANTHER" id="PTHR43065:SF49">
    <property type="entry name" value="HISTIDINE KINASE"/>
    <property type="match status" value="1"/>
</dbReference>
<dbReference type="Gene3D" id="3.30.450.20">
    <property type="entry name" value="PAS domain"/>
    <property type="match status" value="2"/>
</dbReference>
<dbReference type="InterPro" id="IPR004358">
    <property type="entry name" value="Sig_transdc_His_kin-like_C"/>
</dbReference>
<dbReference type="Pfam" id="PF00512">
    <property type="entry name" value="HisKA"/>
    <property type="match status" value="1"/>
</dbReference>
<dbReference type="GO" id="GO:0005524">
    <property type="term" value="F:ATP binding"/>
    <property type="evidence" value="ECO:0007669"/>
    <property type="project" value="UniProtKB-KW"/>
</dbReference>
<dbReference type="Pfam" id="PF00072">
    <property type="entry name" value="Response_reg"/>
    <property type="match status" value="2"/>
</dbReference>
<reference evidence="15 16" key="1">
    <citation type="submission" date="2018-08" db="EMBL/GenBank/DDBJ databases">
        <title>Henriciella mobilis sp. nov., isolated from seawater.</title>
        <authorList>
            <person name="Cheng H."/>
            <person name="Wu Y.-H."/>
            <person name="Xu X.-W."/>
            <person name="Guo L.-L."/>
        </authorList>
    </citation>
    <scope>NUCLEOTIDE SEQUENCE [LARGE SCALE GENOMIC DNA]</scope>
    <source>
        <strain evidence="15 16">CCUG66934</strain>
    </source>
</reference>
<dbReference type="CDD" id="cd00082">
    <property type="entry name" value="HisKA"/>
    <property type="match status" value="1"/>
</dbReference>
<dbReference type="GO" id="GO:0000155">
    <property type="term" value="F:phosphorelay sensor kinase activity"/>
    <property type="evidence" value="ECO:0007669"/>
    <property type="project" value="InterPro"/>
</dbReference>
<dbReference type="OrthoDB" id="9796100at2"/>
<keyword evidence="16" id="KW-1185">Reference proteome</keyword>
<dbReference type="Gene3D" id="1.10.287.130">
    <property type="match status" value="1"/>
</dbReference>
<feature type="domain" description="PAS" evidence="13">
    <location>
        <begin position="138"/>
        <end position="190"/>
    </location>
</feature>
<dbReference type="PROSITE" id="PS50112">
    <property type="entry name" value="PAS"/>
    <property type="match status" value="2"/>
</dbReference>
<dbReference type="SMART" id="SM00388">
    <property type="entry name" value="HisKA"/>
    <property type="match status" value="1"/>
</dbReference>
<dbReference type="SMART" id="SM00091">
    <property type="entry name" value="PAS"/>
    <property type="match status" value="2"/>
</dbReference>
<dbReference type="InterPro" id="IPR001789">
    <property type="entry name" value="Sig_transdc_resp-reg_receiver"/>
</dbReference>
<dbReference type="InterPro" id="IPR003594">
    <property type="entry name" value="HATPase_dom"/>
</dbReference>
<evidence type="ECO:0000259" key="11">
    <source>
        <dbReference type="PROSITE" id="PS50109"/>
    </source>
</evidence>
<evidence type="ECO:0000256" key="3">
    <source>
        <dbReference type="ARBA" id="ARBA00022553"/>
    </source>
</evidence>
<keyword evidence="4" id="KW-0808">Transferase</keyword>
<dbReference type="RefSeq" id="WP_119380611.1">
    <property type="nucleotide sequence ID" value="NZ_QWGB01000010.1"/>
</dbReference>
<evidence type="ECO:0000313" key="16">
    <source>
        <dbReference type="Proteomes" id="UP000265431"/>
    </source>
</evidence>
<dbReference type="Pfam" id="PF13426">
    <property type="entry name" value="PAS_9"/>
    <property type="match status" value="1"/>
</dbReference>
<feature type="domain" description="Response regulatory" evidence="12">
    <location>
        <begin position="549"/>
        <end position="665"/>
    </location>
</feature>
<dbReference type="CDD" id="cd18161">
    <property type="entry name" value="REC_hyHK_blue-like"/>
    <property type="match status" value="1"/>
</dbReference>
<keyword evidence="7" id="KW-0067">ATP-binding</keyword>
<feature type="modified residue" description="4-aspartylphosphate" evidence="9">
    <location>
        <position position="599"/>
    </location>
</feature>
<dbReference type="PANTHER" id="PTHR43065">
    <property type="entry name" value="SENSOR HISTIDINE KINASE"/>
    <property type="match status" value="1"/>
</dbReference>
<dbReference type="GO" id="GO:0006355">
    <property type="term" value="P:regulation of DNA-templated transcription"/>
    <property type="evidence" value="ECO:0007669"/>
    <property type="project" value="InterPro"/>
</dbReference>
<dbReference type="InterPro" id="IPR000700">
    <property type="entry name" value="PAS-assoc_C"/>
</dbReference>
<evidence type="ECO:0000256" key="8">
    <source>
        <dbReference type="ARBA" id="ARBA00023012"/>
    </source>
</evidence>
<dbReference type="Gene3D" id="3.30.565.10">
    <property type="entry name" value="Histidine kinase-like ATPase, C-terminal domain"/>
    <property type="match status" value="1"/>
</dbReference>
<dbReference type="PROSITE" id="PS50109">
    <property type="entry name" value="HIS_KIN"/>
    <property type="match status" value="1"/>
</dbReference>
<dbReference type="InterPro" id="IPR036097">
    <property type="entry name" value="HisK_dim/P_sf"/>
</dbReference>
<dbReference type="SMART" id="SM00387">
    <property type="entry name" value="HATPase_c"/>
    <property type="match status" value="1"/>
</dbReference>
<comment type="caution">
    <text evidence="15">The sequence shown here is derived from an EMBL/GenBank/DDBJ whole genome shotgun (WGS) entry which is preliminary data.</text>
</comment>
<keyword evidence="5" id="KW-0547">Nucleotide-binding</keyword>
<dbReference type="SUPFAM" id="SSF47384">
    <property type="entry name" value="Homodimeric domain of signal transducing histidine kinase"/>
    <property type="match status" value="1"/>
</dbReference>
<dbReference type="SUPFAM" id="SSF52172">
    <property type="entry name" value="CheY-like"/>
    <property type="match status" value="2"/>
</dbReference>
<feature type="domain" description="PAS" evidence="13">
    <location>
        <begin position="12"/>
        <end position="55"/>
    </location>
</feature>
<feature type="domain" description="PAC" evidence="14">
    <location>
        <begin position="216"/>
        <end position="268"/>
    </location>
</feature>
<evidence type="ECO:0000256" key="1">
    <source>
        <dbReference type="ARBA" id="ARBA00000085"/>
    </source>
</evidence>
<dbReference type="SUPFAM" id="SSF55785">
    <property type="entry name" value="PYP-like sensor domain (PAS domain)"/>
    <property type="match status" value="2"/>
</dbReference>
<keyword evidence="8" id="KW-0902">Two-component regulatory system</keyword>
<dbReference type="PRINTS" id="PR00344">
    <property type="entry name" value="BCTRLSENSOR"/>
</dbReference>
<sequence>MDPNDGFLEHLTAERLGQIVENSATEIYLFSQDTYRFVLVNEGARTNLGYTNRELRSLAPWDIKPGFSKAEFMDTVAPLVSGEVSYLDFETIHRRKDGTDYNVSVRLQLVANSEQPLFFAAIQDITHKTAIEDELRRTTGRLDAILNNTTMSVFMMDHRQHCVFMNKAAEELTGYKFEETIGRPLHDVVHHTYPDGRPFPIDECAIDRAFPEDNQTQGEEIFVHKDGRFYPVAFTASPMKDETGQTFGTIIEVRDIEEEQKARKALNDFNAELSRRVDEAIAERRRVEAQLVQAQKMEAVGQLTGGVAHDFNNLLQVISGSLQLAKKSPAADERLHQRLDAALDAVARGARLATQLLAFSRQQTLEPKVVNVGRLVRNMDELLRRAIGETIEVETVISGGLWNSLVDPGQIENVLLNLAINARDAMDGQGKLTIEAGNAELDEAYARAHAEVKPGQYVMLAITDTGCGIPADIVDKVFDPFFTTKPVGKGTGLGLSMIFGFVKQSEGHIKIYSEEGQGTTVRIYLPRTREREDVIVAEHIETVSGGDETILLVEDDDAVRTTSLELLRDLGYRVLEANNAENALAIVNSGIAIDLLFTDVVMPGSVSSPDLARQAQAKLPNLAVLFTSGYTRNAIVHAGRLDDGVSLISKPFTRERLALKVRELLNKYRSEKASITTPQKAENVQRTILVLEDEAFIRLVATDVLEEAGHRVIEAGTISEARSALAEQAVDILIADIGLPDGSGLDFISEAVGERPSMGFIVTSGRDVSSELSGKVSESDIKFVNKPYQDKDLVSALRELLSRKQSMRRAK</sequence>
<evidence type="ECO:0000259" key="12">
    <source>
        <dbReference type="PROSITE" id="PS50110"/>
    </source>
</evidence>
<evidence type="ECO:0000256" key="5">
    <source>
        <dbReference type="ARBA" id="ARBA00022741"/>
    </source>
</evidence>
<dbReference type="InterPro" id="IPR001610">
    <property type="entry name" value="PAC"/>
</dbReference>
<keyword evidence="3 9" id="KW-0597">Phosphoprotein</keyword>
<evidence type="ECO:0000259" key="13">
    <source>
        <dbReference type="PROSITE" id="PS50112"/>
    </source>
</evidence>
<evidence type="ECO:0000256" key="9">
    <source>
        <dbReference type="PROSITE-ProRule" id="PRU00169"/>
    </source>
</evidence>
<feature type="coiled-coil region" evidence="10">
    <location>
        <begin position="256"/>
        <end position="297"/>
    </location>
</feature>
<evidence type="ECO:0000259" key="14">
    <source>
        <dbReference type="PROSITE" id="PS50113"/>
    </source>
</evidence>
<dbReference type="PROSITE" id="PS50110">
    <property type="entry name" value="RESPONSE_REGULATORY"/>
    <property type="match status" value="2"/>
</dbReference>
<feature type="domain" description="Response regulatory" evidence="12">
    <location>
        <begin position="687"/>
        <end position="801"/>
    </location>
</feature>
<feature type="modified residue" description="4-aspartylphosphate" evidence="9">
    <location>
        <position position="736"/>
    </location>
</feature>
<keyword evidence="6" id="KW-0418">Kinase</keyword>
<dbReference type="SUPFAM" id="SSF55874">
    <property type="entry name" value="ATPase domain of HSP90 chaperone/DNA topoisomerase II/histidine kinase"/>
    <property type="match status" value="1"/>
</dbReference>
<organism evidence="15 16">
    <name type="scientific">Henriciella barbarensis</name>
    <dbReference type="NCBI Taxonomy" id="86342"/>
    <lineage>
        <taxon>Bacteria</taxon>
        <taxon>Pseudomonadati</taxon>
        <taxon>Pseudomonadota</taxon>
        <taxon>Alphaproteobacteria</taxon>
        <taxon>Hyphomonadales</taxon>
        <taxon>Hyphomonadaceae</taxon>
        <taxon>Henriciella</taxon>
    </lineage>
</organism>
<evidence type="ECO:0000256" key="6">
    <source>
        <dbReference type="ARBA" id="ARBA00022777"/>
    </source>
</evidence>
<accession>A0A399QPN4</accession>
<name>A0A399QPN4_9PROT</name>
<dbReference type="CDD" id="cd00130">
    <property type="entry name" value="PAS"/>
    <property type="match status" value="2"/>
</dbReference>
<dbReference type="Pfam" id="PF00989">
    <property type="entry name" value="PAS"/>
    <property type="match status" value="1"/>
</dbReference>
<dbReference type="SMART" id="SM00086">
    <property type="entry name" value="PAC"/>
    <property type="match status" value="2"/>
</dbReference>
<evidence type="ECO:0000256" key="7">
    <source>
        <dbReference type="ARBA" id="ARBA00022840"/>
    </source>
</evidence>
<dbReference type="Pfam" id="PF02518">
    <property type="entry name" value="HATPase_c"/>
    <property type="match status" value="1"/>
</dbReference>
<dbReference type="EC" id="2.7.13.3" evidence="2"/>
<evidence type="ECO:0000256" key="4">
    <source>
        <dbReference type="ARBA" id="ARBA00022679"/>
    </source>
</evidence>
<protein>
    <recommendedName>
        <fullName evidence="2">histidine kinase</fullName>
        <ecNumber evidence="2">2.7.13.3</ecNumber>
    </recommendedName>
</protein>
<dbReference type="InterPro" id="IPR005467">
    <property type="entry name" value="His_kinase_dom"/>
</dbReference>
<dbReference type="Proteomes" id="UP000265431">
    <property type="component" value="Unassembled WGS sequence"/>
</dbReference>
<proteinExistence type="predicted"/>
<dbReference type="InterPro" id="IPR013767">
    <property type="entry name" value="PAS_fold"/>
</dbReference>
<dbReference type="InterPro" id="IPR003661">
    <property type="entry name" value="HisK_dim/P_dom"/>
</dbReference>
<comment type="catalytic activity">
    <reaction evidence="1">
        <text>ATP + protein L-histidine = ADP + protein N-phospho-L-histidine.</text>
        <dbReference type="EC" id="2.7.13.3"/>
    </reaction>
</comment>
<dbReference type="AlphaFoldDB" id="A0A399QPN4"/>
<dbReference type="InterPro" id="IPR000014">
    <property type="entry name" value="PAS"/>
</dbReference>